<dbReference type="AlphaFoldDB" id="A0A0S4MQ25"/>
<proteinExistence type="predicted"/>
<protein>
    <recommendedName>
        <fullName evidence="3">DUF4296 domain-containing protein</fullName>
    </recommendedName>
</protein>
<dbReference type="EMBL" id="FAOO01000001">
    <property type="protein sequence ID" value="CUU01127.1"/>
    <property type="molecule type" value="Genomic_DNA"/>
</dbReference>
<evidence type="ECO:0000313" key="1">
    <source>
        <dbReference type="EMBL" id="CUU01127.1"/>
    </source>
</evidence>
<evidence type="ECO:0008006" key="3">
    <source>
        <dbReference type="Google" id="ProtNLM"/>
    </source>
</evidence>
<organism evidence="1 2">
    <name type="scientific">Candidatus Thermokryptus mobilis</name>
    <dbReference type="NCBI Taxonomy" id="1643428"/>
    <lineage>
        <taxon>Bacteria</taxon>
        <taxon>Pseudomonadati</taxon>
        <taxon>Candidatus Kryptoniota</taxon>
        <taxon>Candidatus Thermokryptus</taxon>
    </lineage>
</organism>
<dbReference type="Proteomes" id="UP000320623">
    <property type="component" value="Unassembled WGS sequence"/>
</dbReference>
<dbReference type="OrthoDB" id="9811814at2"/>
<accession>A0A0S4MQ25</accession>
<reference evidence="2" key="1">
    <citation type="submission" date="2015-11" db="EMBL/GenBank/DDBJ databases">
        <authorList>
            <person name="Varghese N."/>
        </authorList>
    </citation>
    <scope>NUCLEOTIDE SEQUENCE [LARGE SCALE GENOMIC DNA]</scope>
</reference>
<dbReference type="STRING" id="1643428.GCA_001442855_00164"/>
<name>A0A0S4MQ25_9BACT</name>
<gene>
    <name evidence="1" type="ORF">JGI1_00175</name>
</gene>
<dbReference type="PROSITE" id="PS51257">
    <property type="entry name" value="PROKAR_LIPOPROTEIN"/>
    <property type="match status" value="1"/>
</dbReference>
<sequence length="104" mass="12159">MGFKWVCCLIFLALFFSCRSGKGKSDDKFVEVYGEVLLLSEKFSSDSLLLKAKVDSLLKSKKMSYQQFDSLSRVYSENPKRWVEFFDKVKRYIDEKSSNASRNR</sequence>
<keyword evidence="2" id="KW-1185">Reference proteome</keyword>
<evidence type="ECO:0000313" key="2">
    <source>
        <dbReference type="Proteomes" id="UP000320623"/>
    </source>
</evidence>